<keyword evidence="3" id="KW-0732">Signal</keyword>
<dbReference type="InterPro" id="IPR039424">
    <property type="entry name" value="SBP_5"/>
</dbReference>
<keyword evidence="4" id="KW-0472">Membrane</keyword>
<dbReference type="GO" id="GO:0042597">
    <property type="term" value="C:periplasmic space"/>
    <property type="evidence" value="ECO:0007669"/>
    <property type="project" value="UniProtKB-ARBA"/>
</dbReference>
<evidence type="ECO:0000256" key="1">
    <source>
        <dbReference type="ARBA" id="ARBA00005695"/>
    </source>
</evidence>
<accession>A0A8T3V7G3</accession>
<dbReference type="EMBL" id="SUTK01000012">
    <property type="protein sequence ID" value="MBE6501566.1"/>
    <property type="molecule type" value="Genomic_DNA"/>
</dbReference>
<comment type="caution">
    <text evidence="6">The sequence shown here is derived from an EMBL/GenBank/DDBJ whole genome shotgun (WGS) entry which is preliminary data.</text>
</comment>
<dbReference type="Proteomes" id="UP000783037">
    <property type="component" value="Unassembled WGS sequence"/>
</dbReference>
<dbReference type="PANTHER" id="PTHR30290">
    <property type="entry name" value="PERIPLASMIC BINDING COMPONENT OF ABC TRANSPORTER"/>
    <property type="match status" value="1"/>
</dbReference>
<dbReference type="CDD" id="cd08518">
    <property type="entry name" value="PBP2_NikA_DppA_OppA_like_19"/>
    <property type="match status" value="1"/>
</dbReference>
<dbReference type="InterPro" id="IPR030678">
    <property type="entry name" value="Peptide/Ni-bd"/>
</dbReference>
<reference evidence="6" key="1">
    <citation type="submission" date="2019-04" db="EMBL/GenBank/DDBJ databases">
        <title>Evolution of Biomass-Degrading Anaerobic Consortia Revealed by Metagenomics.</title>
        <authorList>
            <person name="Peng X."/>
        </authorList>
    </citation>
    <scope>NUCLEOTIDE SEQUENCE</scope>
    <source>
        <strain evidence="6">SIG18</strain>
    </source>
</reference>
<dbReference type="InterPro" id="IPR023765">
    <property type="entry name" value="SBP_5_CS"/>
</dbReference>
<proteinExistence type="inferred from homology"/>
<dbReference type="Pfam" id="PF00496">
    <property type="entry name" value="SBP_bac_5"/>
    <property type="match status" value="1"/>
</dbReference>
<dbReference type="Gene3D" id="3.10.105.10">
    <property type="entry name" value="Dipeptide-binding Protein, Domain 3"/>
    <property type="match status" value="1"/>
</dbReference>
<dbReference type="GO" id="GO:0015833">
    <property type="term" value="P:peptide transport"/>
    <property type="evidence" value="ECO:0007669"/>
    <property type="project" value="TreeGrafter"/>
</dbReference>
<evidence type="ECO:0000313" key="7">
    <source>
        <dbReference type="Proteomes" id="UP000783037"/>
    </source>
</evidence>
<keyword evidence="4" id="KW-1133">Transmembrane helix</keyword>
<protein>
    <submittedName>
        <fullName evidence="6">ABC transporter substrate-binding protein</fullName>
    </submittedName>
</protein>
<evidence type="ECO:0000313" key="6">
    <source>
        <dbReference type="EMBL" id="MBE6501566.1"/>
    </source>
</evidence>
<evidence type="ECO:0000256" key="2">
    <source>
        <dbReference type="ARBA" id="ARBA00022448"/>
    </source>
</evidence>
<dbReference type="Gene3D" id="3.40.190.10">
    <property type="entry name" value="Periplasmic binding protein-like II"/>
    <property type="match status" value="1"/>
</dbReference>
<dbReference type="GO" id="GO:0043190">
    <property type="term" value="C:ATP-binding cassette (ABC) transporter complex"/>
    <property type="evidence" value="ECO:0007669"/>
    <property type="project" value="InterPro"/>
</dbReference>
<sequence length="534" mass="58188">METKYIIGAIVAVIAIIGIGAFALGGGSTEHAPNELVACVAAHGEEPEFGFDPMHGWGYHDSGTEPLIQSTILKRDKDNNFVNDLATDYKISDDFKTYTVTIRDDVKFTDGSKLTAKDVAFSYNTAKEMGEGADLSSMKEAKADGNKVVFTLDKQDSTFINKLTDVGIVPEAGYNNETYGQNPIGSGPYKLAQWDKGQQFILEKNPDYYGEEPYFEKITNLFLDPDAAFAAVKNGDVDIAEVQLAYANETVDGYHLEYFDSIDVRGISLPTQMDTGKVSEDNVTIGNNVTGDPAIREALNIGINRQALLDGAFNGYGNASYNGVASQLPWAFESTFNDSNVDQAKEVLANAGWKDTNGDGIVEKNGTPAAFSVYYNSKATERQAIAVAVSEQAKEIGIDITPVGGSWDDIDPNKYSQGVVWGFGSADPYEIEHQYDSRVACVGYDNSEGLNDSAVDGLIDSAMAQDLNASYSTWSQAAQQATSNYPYLWIGTVDYTYFVSDDLDISNSTHLIYPHGGDIWGNIYDWKRVNETEA</sequence>
<keyword evidence="2" id="KW-0813">Transport</keyword>
<gene>
    <name evidence="6" type="ORF">E7Z79_03895</name>
</gene>
<organism evidence="6 7">
    <name type="scientific">Methanobrevibacter thaueri</name>
    <dbReference type="NCBI Taxonomy" id="190975"/>
    <lineage>
        <taxon>Archaea</taxon>
        <taxon>Methanobacteriati</taxon>
        <taxon>Methanobacteriota</taxon>
        <taxon>Methanomada group</taxon>
        <taxon>Methanobacteria</taxon>
        <taxon>Methanobacteriales</taxon>
        <taxon>Methanobacteriaceae</taxon>
        <taxon>Methanobrevibacter</taxon>
    </lineage>
</organism>
<feature type="domain" description="Solute-binding protein family 5" evidence="5">
    <location>
        <begin position="81"/>
        <end position="410"/>
    </location>
</feature>
<evidence type="ECO:0000256" key="4">
    <source>
        <dbReference type="SAM" id="Phobius"/>
    </source>
</evidence>
<dbReference type="PANTHER" id="PTHR30290:SF9">
    <property type="entry name" value="OLIGOPEPTIDE-BINDING PROTEIN APPA"/>
    <property type="match status" value="1"/>
</dbReference>
<evidence type="ECO:0000256" key="3">
    <source>
        <dbReference type="ARBA" id="ARBA00022729"/>
    </source>
</evidence>
<dbReference type="SUPFAM" id="SSF53850">
    <property type="entry name" value="Periplasmic binding protein-like II"/>
    <property type="match status" value="1"/>
</dbReference>
<name>A0A8T3V7G3_9EURY</name>
<feature type="transmembrane region" description="Helical" evidence="4">
    <location>
        <begin position="5"/>
        <end position="24"/>
    </location>
</feature>
<dbReference type="PROSITE" id="PS01040">
    <property type="entry name" value="SBP_BACTERIAL_5"/>
    <property type="match status" value="1"/>
</dbReference>
<dbReference type="AlphaFoldDB" id="A0A8T3V7G3"/>
<dbReference type="InterPro" id="IPR000914">
    <property type="entry name" value="SBP_5_dom"/>
</dbReference>
<keyword evidence="4" id="KW-0812">Transmembrane</keyword>
<dbReference type="GO" id="GO:1904680">
    <property type="term" value="F:peptide transmembrane transporter activity"/>
    <property type="evidence" value="ECO:0007669"/>
    <property type="project" value="TreeGrafter"/>
</dbReference>
<evidence type="ECO:0000259" key="5">
    <source>
        <dbReference type="Pfam" id="PF00496"/>
    </source>
</evidence>
<dbReference type="PIRSF" id="PIRSF002741">
    <property type="entry name" value="MppA"/>
    <property type="match status" value="1"/>
</dbReference>
<comment type="similarity">
    <text evidence="1">Belongs to the bacterial solute-binding protein 5 family.</text>
</comment>
<dbReference type="RefSeq" id="WP_303738668.1">
    <property type="nucleotide sequence ID" value="NZ_SUTK01000012.1"/>
</dbReference>